<organism evidence="1 2">
    <name type="scientific">Pontiella sulfatireligans</name>
    <dbReference type="NCBI Taxonomy" id="2750658"/>
    <lineage>
        <taxon>Bacteria</taxon>
        <taxon>Pseudomonadati</taxon>
        <taxon>Kiritimatiellota</taxon>
        <taxon>Kiritimatiellia</taxon>
        <taxon>Kiritimatiellales</taxon>
        <taxon>Pontiellaceae</taxon>
        <taxon>Pontiella</taxon>
    </lineage>
</organism>
<name>A0A6C2UMY2_9BACT</name>
<reference evidence="1 2" key="1">
    <citation type="submission" date="2019-04" db="EMBL/GenBank/DDBJ databases">
        <authorList>
            <person name="Van Vliet M D."/>
        </authorList>
    </citation>
    <scope>NUCLEOTIDE SEQUENCE [LARGE SCALE GENOMIC DNA]</scope>
    <source>
        <strain evidence="1 2">F21</strain>
    </source>
</reference>
<evidence type="ECO:0000313" key="1">
    <source>
        <dbReference type="EMBL" id="VGO20621.1"/>
    </source>
</evidence>
<protein>
    <submittedName>
        <fullName evidence="1">Uncharacterized protein</fullName>
    </submittedName>
</protein>
<dbReference type="Proteomes" id="UP000346198">
    <property type="component" value="Unassembled WGS sequence"/>
</dbReference>
<proteinExistence type="predicted"/>
<dbReference type="AlphaFoldDB" id="A0A6C2UMY2"/>
<dbReference type="RefSeq" id="WP_136062025.1">
    <property type="nucleotide sequence ID" value="NZ_CAAHFH010000001.1"/>
</dbReference>
<gene>
    <name evidence="1" type="ORF">SCARR_02686</name>
</gene>
<dbReference type="EMBL" id="CAAHFH010000001">
    <property type="protein sequence ID" value="VGO20621.1"/>
    <property type="molecule type" value="Genomic_DNA"/>
</dbReference>
<evidence type="ECO:0000313" key="2">
    <source>
        <dbReference type="Proteomes" id="UP000346198"/>
    </source>
</evidence>
<sequence>MLKNRTFWLALLIPLLLGLLVVFAKYSSGDHFQAGIEERSFNAQKSSLEVEEWVEEDTFSFGLLQSFRSEVVCPVVYSRCRFFSFTPFAAPLASGWVMPLRI</sequence>
<accession>A0A6C2UMY2</accession>
<keyword evidence="2" id="KW-1185">Reference proteome</keyword>